<dbReference type="AlphaFoldDB" id="A0A6A4GMZ8"/>
<accession>A0A6A4GMZ8</accession>
<gene>
    <name evidence="1" type="ORF">BT96DRAFT_1005828</name>
</gene>
<proteinExistence type="predicted"/>
<sequence length="240" mass="27833">MNAIEGLAAYIPAMRELFNTPLYIKINDDLDYQGRLHWEFVPKAESDSAPYFFNVRFYPRVKAASECFQMIKEIKLNDFLSLEDQKYVNNEVINYFCDKWMKKWHTKRVIMLLMWVAEVWSSICGEDEPTIILKDSGWTFDPHALAGFQNEDSVDCGLHSRYRKGHVEDAPTAPNTPQKPYRLEQKLQRYNTVGAFDEVFPIPASKALSASKPSTPDRSRHLNAKLHEQMLYSSSNIEIL</sequence>
<keyword evidence="2" id="KW-1185">Reference proteome</keyword>
<protein>
    <submittedName>
        <fullName evidence="1">Uncharacterized protein</fullName>
    </submittedName>
</protein>
<dbReference type="Proteomes" id="UP000799118">
    <property type="component" value="Unassembled WGS sequence"/>
</dbReference>
<name>A0A6A4GMZ8_9AGAR</name>
<evidence type="ECO:0000313" key="1">
    <source>
        <dbReference type="EMBL" id="KAE9386703.1"/>
    </source>
</evidence>
<evidence type="ECO:0000313" key="2">
    <source>
        <dbReference type="Proteomes" id="UP000799118"/>
    </source>
</evidence>
<organism evidence="1 2">
    <name type="scientific">Gymnopus androsaceus JB14</name>
    <dbReference type="NCBI Taxonomy" id="1447944"/>
    <lineage>
        <taxon>Eukaryota</taxon>
        <taxon>Fungi</taxon>
        <taxon>Dikarya</taxon>
        <taxon>Basidiomycota</taxon>
        <taxon>Agaricomycotina</taxon>
        <taxon>Agaricomycetes</taxon>
        <taxon>Agaricomycetidae</taxon>
        <taxon>Agaricales</taxon>
        <taxon>Marasmiineae</taxon>
        <taxon>Omphalotaceae</taxon>
        <taxon>Gymnopus</taxon>
    </lineage>
</organism>
<reference evidence="1" key="1">
    <citation type="journal article" date="2019" name="Environ. Microbiol.">
        <title>Fungal ecological strategies reflected in gene transcription - a case study of two litter decomposers.</title>
        <authorList>
            <person name="Barbi F."/>
            <person name="Kohler A."/>
            <person name="Barry K."/>
            <person name="Baskaran P."/>
            <person name="Daum C."/>
            <person name="Fauchery L."/>
            <person name="Ihrmark K."/>
            <person name="Kuo A."/>
            <person name="LaButti K."/>
            <person name="Lipzen A."/>
            <person name="Morin E."/>
            <person name="Grigoriev I.V."/>
            <person name="Henrissat B."/>
            <person name="Lindahl B."/>
            <person name="Martin F."/>
        </authorList>
    </citation>
    <scope>NUCLEOTIDE SEQUENCE</scope>
    <source>
        <strain evidence="1">JB14</strain>
    </source>
</reference>
<dbReference type="EMBL" id="ML769855">
    <property type="protein sequence ID" value="KAE9386703.1"/>
    <property type="molecule type" value="Genomic_DNA"/>
</dbReference>